<reference evidence="2" key="1">
    <citation type="journal article" date="2005" name="PLoS Biol.">
        <title>The genomes of Oryza sativa: a history of duplications.</title>
        <authorList>
            <person name="Yu J."/>
            <person name="Wang J."/>
            <person name="Lin W."/>
            <person name="Li S."/>
            <person name="Li H."/>
            <person name="Zhou J."/>
            <person name="Ni P."/>
            <person name="Dong W."/>
            <person name="Hu S."/>
            <person name="Zeng C."/>
            <person name="Zhang J."/>
            <person name="Zhang Y."/>
            <person name="Li R."/>
            <person name="Xu Z."/>
            <person name="Li S."/>
            <person name="Li X."/>
            <person name="Zheng H."/>
            <person name="Cong L."/>
            <person name="Lin L."/>
            <person name="Yin J."/>
            <person name="Geng J."/>
            <person name="Li G."/>
            <person name="Shi J."/>
            <person name="Liu J."/>
            <person name="Lv H."/>
            <person name="Li J."/>
            <person name="Wang J."/>
            <person name="Deng Y."/>
            <person name="Ran L."/>
            <person name="Shi X."/>
            <person name="Wang X."/>
            <person name="Wu Q."/>
            <person name="Li C."/>
            <person name="Ren X."/>
            <person name="Wang J."/>
            <person name="Wang X."/>
            <person name="Li D."/>
            <person name="Liu D."/>
            <person name="Zhang X."/>
            <person name="Ji Z."/>
            <person name="Zhao W."/>
            <person name="Sun Y."/>
            <person name="Zhang Z."/>
            <person name="Bao J."/>
            <person name="Han Y."/>
            <person name="Dong L."/>
            <person name="Ji J."/>
            <person name="Chen P."/>
            <person name="Wu S."/>
            <person name="Liu J."/>
            <person name="Xiao Y."/>
            <person name="Bu D."/>
            <person name="Tan J."/>
            <person name="Yang L."/>
            <person name="Ye C."/>
            <person name="Zhang J."/>
            <person name="Xu J."/>
            <person name="Zhou Y."/>
            <person name="Yu Y."/>
            <person name="Zhang B."/>
            <person name="Zhuang S."/>
            <person name="Wei H."/>
            <person name="Liu B."/>
            <person name="Lei M."/>
            <person name="Yu H."/>
            <person name="Li Y."/>
            <person name="Xu H."/>
            <person name="Wei S."/>
            <person name="He X."/>
            <person name="Fang L."/>
            <person name="Zhang Z."/>
            <person name="Zhang Y."/>
            <person name="Huang X."/>
            <person name="Su Z."/>
            <person name="Tong W."/>
            <person name="Li J."/>
            <person name="Tong Z."/>
            <person name="Li S."/>
            <person name="Ye J."/>
            <person name="Wang L."/>
            <person name="Fang L."/>
            <person name="Lei T."/>
            <person name="Chen C."/>
            <person name="Chen H."/>
            <person name="Xu Z."/>
            <person name="Li H."/>
            <person name="Huang H."/>
            <person name="Zhang F."/>
            <person name="Xu H."/>
            <person name="Li N."/>
            <person name="Zhao C."/>
            <person name="Li S."/>
            <person name="Dong L."/>
            <person name="Huang Y."/>
            <person name="Li L."/>
            <person name="Xi Y."/>
            <person name="Qi Q."/>
            <person name="Li W."/>
            <person name="Zhang B."/>
            <person name="Hu W."/>
            <person name="Zhang Y."/>
            <person name="Tian X."/>
            <person name="Jiao Y."/>
            <person name="Liang X."/>
            <person name="Jin J."/>
            <person name="Gao L."/>
            <person name="Zheng W."/>
            <person name="Hao B."/>
            <person name="Liu S."/>
            <person name="Wang W."/>
            <person name="Yuan L."/>
            <person name="Cao M."/>
            <person name="McDermott J."/>
            <person name="Samudrala R."/>
            <person name="Wang J."/>
            <person name="Wong G.K."/>
            <person name="Yang H."/>
        </authorList>
    </citation>
    <scope>NUCLEOTIDE SEQUENCE [LARGE SCALE GENOMIC DNA]</scope>
</reference>
<feature type="region of interest" description="Disordered" evidence="1">
    <location>
        <begin position="47"/>
        <end position="133"/>
    </location>
</feature>
<name>B9FDF4_ORYSJ</name>
<protein>
    <submittedName>
        <fullName evidence="2">Uncharacterized protein</fullName>
    </submittedName>
</protein>
<feature type="compositionally biased region" description="Basic and acidic residues" evidence="1">
    <location>
        <begin position="111"/>
        <end position="126"/>
    </location>
</feature>
<gene>
    <name evidence="2" type="ORF">OsJ_13616</name>
</gene>
<organism evidence="2">
    <name type="scientific">Oryza sativa subsp. japonica</name>
    <name type="common">Rice</name>
    <dbReference type="NCBI Taxonomy" id="39947"/>
    <lineage>
        <taxon>Eukaryota</taxon>
        <taxon>Viridiplantae</taxon>
        <taxon>Streptophyta</taxon>
        <taxon>Embryophyta</taxon>
        <taxon>Tracheophyta</taxon>
        <taxon>Spermatophyta</taxon>
        <taxon>Magnoliopsida</taxon>
        <taxon>Liliopsida</taxon>
        <taxon>Poales</taxon>
        <taxon>Poaceae</taxon>
        <taxon>BOP clade</taxon>
        <taxon>Oryzoideae</taxon>
        <taxon>Oryzeae</taxon>
        <taxon>Oryzinae</taxon>
        <taxon>Oryza</taxon>
        <taxon>Oryza sativa</taxon>
    </lineage>
</organism>
<reference evidence="2" key="2">
    <citation type="submission" date="2008-12" db="EMBL/GenBank/DDBJ databases">
        <title>Improved gene annotation of the rice (Oryza sativa) genomes.</title>
        <authorList>
            <person name="Wang J."/>
            <person name="Li R."/>
            <person name="Fan W."/>
            <person name="Huang Q."/>
            <person name="Zhang J."/>
            <person name="Zhou Y."/>
            <person name="Hu Y."/>
            <person name="Zi S."/>
            <person name="Li J."/>
            <person name="Ni P."/>
            <person name="Zheng H."/>
            <person name="Zhang Y."/>
            <person name="Zhao M."/>
            <person name="Hao Q."/>
            <person name="McDermott J."/>
            <person name="Samudrala R."/>
            <person name="Kristiansen K."/>
            <person name="Wong G.K.-S."/>
        </authorList>
    </citation>
    <scope>NUCLEOTIDE SEQUENCE</scope>
</reference>
<dbReference type="AlphaFoldDB" id="B9FDF4"/>
<dbReference type="EMBL" id="CM000141">
    <property type="protein sequence ID" value="EEE60421.1"/>
    <property type="molecule type" value="Genomic_DNA"/>
</dbReference>
<evidence type="ECO:0000313" key="2">
    <source>
        <dbReference type="EMBL" id="EEE60421.1"/>
    </source>
</evidence>
<proteinExistence type="predicted"/>
<evidence type="ECO:0000256" key="1">
    <source>
        <dbReference type="SAM" id="MobiDB-lite"/>
    </source>
</evidence>
<accession>B9FDF4</accession>
<sequence>MGSSCAVVSCTHPQHAMRRVLTLSPLVSEDTCEAGKKAAKIRGGVEEANDSHNGVAQRRLASGGTGRRVPSPSCAAGVVLSPLVMEDTGEARDDGGGETRGDRRGCRRRSEKREESAASARGEDRSGSGVVGGVAGGEGWGAISRSPIGAGAVRVGWEVGGIDPEPLDLAIERCILRVSA</sequence>
<dbReference type="Proteomes" id="UP000007752">
    <property type="component" value="Chromosome 4"/>
</dbReference>
<feature type="compositionally biased region" description="Basic and acidic residues" evidence="1">
    <location>
        <begin position="89"/>
        <end position="104"/>
    </location>
</feature>